<evidence type="ECO:0000313" key="3">
    <source>
        <dbReference type="Proteomes" id="UP000710432"/>
    </source>
</evidence>
<comment type="caution">
    <text evidence="2">The sequence shown here is derived from an EMBL/GenBank/DDBJ whole genome shotgun (WGS) entry which is preliminary data.</text>
</comment>
<dbReference type="GO" id="GO:0005730">
    <property type="term" value="C:nucleolus"/>
    <property type="evidence" value="ECO:0007669"/>
    <property type="project" value="TreeGrafter"/>
</dbReference>
<gene>
    <name evidence="2" type="ORF">LTLLF_136160</name>
</gene>
<dbReference type="InterPro" id="IPR004301">
    <property type="entry name" value="Nucleoplasmin"/>
</dbReference>
<dbReference type="GO" id="GO:0042274">
    <property type="term" value="P:ribosomal small subunit biogenesis"/>
    <property type="evidence" value="ECO:0007669"/>
    <property type="project" value="TreeGrafter"/>
</dbReference>
<dbReference type="GO" id="GO:0005654">
    <property type="term" value="C:nucleoplasm"/>
    <property type="evidence" value="ECO:0007669"/>
    <property type="project" value="TreeGrafter"/>
</dbReference>
<protein>
    <submittedName>
        <fullName evidence="2">Nucleophosmin</fullName>
    </submittedName>
</protein>
<feature type="region of interest" description="Disordered" evidence="1">
    <location>
        <begin position="1"/>
        <end position="106"/>
    </location>
</feature>
<evidence type="ECO:0000313" key="2">
    <source>
        <dbReference type="EMBL" id="KAH0514132.1"/>
    </source>
</evidence>
<feature type="compositionally biased region" description="Acidic residues" evidence="1">
    <location>
        <begin position="84"/>
        <end position="100"/>
    </location>
</feature>
<dbReference type="GO" id="GO:0010824">
    <property type="term" value="P:regulation of centrosome duplication"/>
    <property type="evidence" value="ECO:0007669"/>
    <property type="project" value="TreeGrafter"/>
</dbReference>
<organism evidence="2 3">
    <name type="scientific">Microtus ochrogaster</name>
    <name type="common">Prairie vole</name>
    <dbReference type="NCBI Taxonomy" id="79684"/>
    <lineage>
        <taxon>Eukaryota</taxon>
        <taxon>Metazoa</taxon>
        <taxon>Chordata</taxon>
        <taxon>Craniata</taxon>
        <taxon>Vertebrata</taxon>
        <taxon>Euteleostomi</taxon>
        <taxon>Mammalia</taxon>
        <taxon>Eutheria</taxon>
        <taxon>Euarchontoglires</taxon>
        <taxon>Glires</taxon>
        <taxon>Rodentia</taxon>
        <taxon>Myomorpha</taxon>
        <taxon>Muroidea</taxon>
        <taxon>Cricetidae</taxon>
        <taxon>Arvicolinae</taxon>
        <taxon>Microtus</taxon>
    </lineage>
</organism>
<dbReference type="GO" id="GO:1990904">
    <property type="term" value="C:ribonucleoprotein complex"/>
    <property type="evidence" value="ECO:0007669"/>
    <property type="project" value="TreeGrafter"/>
</dbReference>
<sequence>MVPESVDPRSTETPNADPDGSLEFKSSLVLKCGSGPVRSSGRHLGAVEQSENEAEEDGKLLGMSGKKAAPGGGNKVPQKKPKPDEDDDGEEDNEDEEDEDVKNCFRMTDQEAIKTLHWRRSP</sequence>
<dbReference type="PANTHER" id="PTHR22747:SF28">
    <property type="entry name" value="NUCLEOPHOSMIN"/>
    <property type="match status" value="1"/>
</dbReference>
<proteinExistence type="predicted"/>
<dbReference type="GO" id="GO:0000056">
    <property type="term" value="P:ribosomal small subunit export from nucleus"/>
    <property type="evidence" value="ECO:0007669"/>
    <property type="project" value="TreeGrafter"/>
</dbReference>
<dbReference type="GO" id="GO:0000055">
    <property type="term" value="P:ribosomal large subunit export from nucleus"/>
    <property type="evidence" value="ECO:0007669"/>
    <property type="project" value="TreeGrafter"/>
</dbReference>
<reference evidence="2" key="1">
    <citation type="submission" date="2020-03" db="EMBL/GenBank/DDBJ databases">
        <title>Studies in the Genomics of Life Span.</title>
        <authorList>
            <person name="Glass D."/>
        </authorList>
    </citation>
    <scope>NUCLEOTIDE SEQUENCE</scope>
    <source>
        <strain evidence="2">LTLLF</strain>
        <tissue evidence="2">Muscle</tissue>
    </source>
</reference>
<name>A0A8J6L570_MICOH</name>
<dbReference type="GO" id="GO:0003723">
    <property type="term" value="F:RNA binding"/>
    <property type="evidence" value="ECO:0007669"/>
    <property type="project" value="TreeGrafter"/>
</dbReference>
<dbReference type="EMBL" id="JAATJU010021265">
    <property type="protein sequence ID" value="KAH0514132.1"/>
    <property type="molecule type" value="Genomic_DNA"/>
</dbReference>
<dbReference type="GO" id="GO:0042273">
    <property type="term" value="P:ribosomal large subunit biogenesis"/>
    <property type="evidence" value="ECO:0007669"/>
    <property type="project" value="TreeGrafter"/>
</dbReference>
<feature type="compositionally biased region" description="Basic and acidic residues" evidence="1">
    <location>
        <begin position="1"/>
        <end position="10"/>
    </location>
</feature>
<dbReference type="GO" id="GO:0003682">
    <property type="term" value="F:chromatin binding"/>
    <property type="evidence" value="ECO:0007669"/>
    <property type="project" value="TreeGrafter"/>
</dbReference>
<accession>A0A8J6L570</accession>
<dbReference type="GO" id="GO:0042393">
    <property type="term" value="F:histone binding"/>
    <property type="evidence" value="ECO:0007669"/>
    <property type="project" value="TreeGrafter"/>
</dbReference>
<dbReference type="GO" id="GO:0045944">
    <property type="term" value="P:positive regulation of transcription by RNA polymerase II"/>
    <property type="evidence" value="ECO:0007669"/>
    <property type="project" value="TreeGrafter"/>
</dbReference>
<dbReference type="GO" id="GO:0006338">
    <property type="term" value="P:chromatin remodeling"/>
    <property type="evidence" value="ECO:0007669"/>
    <property type="project" value="TreeGrafter"/>
</dbReference>
<dbReference type="Proteomes" id="UP000710432">
    <property type="component" value="Unassembled WGS sequence"/>
</dbReference>
<dbReference type="GO" id="GO:0005737">
    <property type="term" value="C:cytoplasm"/>
    <property type="evidence" value="ECO:0007669"/>
    <property type="project" value="TreeGrafter"/>
</dbReference>
<dbReference type="PANTHER" id="PTHR22747">
    <property type="entry name" value="NUCLEOPLASMIN"/>
    <property type="match status" value="1"/>
</dbReference>
<dbReference type="AlphaFoldDB" id="A0A8J6L570"/>
<dbReference type="GO" id="GO:0005813">
    <property type="term" value="C:centrosome"/>
    <property type="evidence" value="ECO:0007669"/>
    <property type="project" value="TreeGrafter"/>
</dbReference>
<evidence type="ECO:0000256" key="1">
    <source>
        <dbReference type="SAM" id="MobiDB-lite"/>
    </source>
</evidence>